<comment type="caution">
    <text evidence="1">The sequence shown here is derived from an EMBL/GenBank/DDBJ whole genome shotgun (WGS) entry which is preliminary data.</text>
</comment>
<accession>A0AA39XM86</accession>
<sequence>MSFFFFFSFFCRYIRCLGCFWTSILFDLGPVAYLVSGVCRSLVAAGRALGRFSLGTGMDSRFNMNQKHLLIFVRDDT</sequence>
<evidence type="ECO:0000313" key="1">
    <source>
        <dbReference type="EMBL" id="KAK0636631.1"/>
    </source>
</evidence>
<organism evidence="1 2">
    <name type="scientific">Bombardia bombarda</name>
    <dbReference type="NCBI Taxonomy" id="252184"/>
    <lineage>
        <taxon>Eukaryota</taxon>
        <taxon>Fungi</taxon>
        <taxon>Dikarya</taxon>
        <taxon>Ascomycota</taxon>
        <taxon>Pezizomycotina</taxon>
        <taxon>Sordariomycetes</taxon>
        <taxon>Sordariomycetidae</taxon>
        <taxon>Sordariales</taxon>
        <taxon>Lasiosphaeriaceae</taxon>
        <taxon>Bombardia</taxon>
    </lineage>
</organism>
<name>A0AA39XM86_9PEZI</name>
<dbReference type="Proteomes" id="UP001174934">
    <property type="component" value="Unassembled WGS sequence"/>
</dbReference>
<reference evidence="1" key="1">
    <citation type="submission" date="2023-06" db="EMBL/GenBank/DDBJ databases">
        <title>Genome-scale phylogeny and comparative genomics of the fungal order Sordariales.</title>
        <authorList>
            <consortium name="Lawrence Berkeley National Laboratory"/>
            <person name="Hensen N."/>
            <person name="Bonometti L."/>
            <person name="Westerberg I."/>
            <person name="Brannstrom I.O."/>
            <person name="Guillou S."/>
            <person name="Cros-Aarteil S."/>
            <person name="Calhoun S."/>
            <person name="Haridas S."/>
            <person name="Kuo A."/>
            <person name="Mondo S."/>
            <person name="Pangilinan J."/>
            <person name="Riley R."/>
            <person name="LaButti K."/>
            <person name="Andreopoulos B."/>
            <person name="Lipzen A."/>
            <person name="Chen C."/>
            <person name="Yanf M."/>
            <person name="Daum C."/>
            <person name="Ng V."/>
            <person name="Clum A."/>
            <person name="Steindorff A."/>
            <person name="Ohm R."/>
            <person name="Martin F."/>
            <person name="Silar P."/>
            <person name="Natvig D."/>
            <person name="Lalanne C."/>
            <person name="Gautier V."/>
            <person name="Ament-velasquez S.L."/>
            <person name="Kruys A."/>
            <person name="Hutchinson M.I."/>
            <person name="Powell A.J."/>
            <person name="Barry K."/>
            <person name="Miller A.N."/>
            <person name="Grigoriev I.V."/>
            <person name="Debuchy R."/>
            <person name="Gladieux P."/>
            <person name="Thoren M.H."/>
            <person name="Johannesson H."/>
        </authorList>
    </citation>
    <scope>NUCLEOTIDE SEQUENCE</scope>
    <source>
        <strain evidence="1">SMH3391-2</strain>
    </source>
</reference>
<dbReference type="EMBL" id="JAULSR010000001">
    <property type="protein sequence ID" value="KAK0636631.1"/>
    <property type="molecule type" value="Genomic_DNA"/>
</dbReference>
<proteinExistence type="predicted"/>
<evidence type="ECO:0000313" key="2">
    <source>
        <dbReference type="Proteomes" id="UP001174934"/>
    </source>
</evidence>
<gene>
    <name evidence="1" type="ORF">B0T17DRAFT_519546</name>
</gene>
<dbReference type="AlphaFoldDB" id="A0AA39XM86"/>
<keyword evidence="2" id="KW-1185">Reference proteome</keyword>
<protein>
    <submittedName>
        <fullName evidence="1">Uncharacterized protein</fullName>
    </submittedName>
</protein>